<protein>
    <recommendedName>
        <fullName evidence="3">Amidase domain-containing protein</fullName>
    </recommendedName>
</protein>
<dbReference type="PANTHER" id="PTHR42678:SF2">
    <property type="entry name" value="AMIDASE FAMILY PROTEIN (AFU_ORTHOLOGUE AFUA_6G14410)"/>
    <property type="match status" value="1"/>
</dbReference>
<sequence>MYDTLGWYGRCVEDLVLLADVFALQDDEDEDRSFQGIVGARFAICKTSIWPMAGPGTQDALARAADLLRSHGAEVHELELPSAFDDVPEWYQYRVGKDQLGQVLIEHVENSDNFTRKTQLMASDNLAAARPAFDFIASQYAAIITPSVPDEAPVGLESTGSHVFCAMWSGLHVPVLNVPGFRGDHGMPIGLSLVAPRYRDRHLLEVGKTVGEIFEAEGGWETKIQS</sequence>
<dbReference type="InterPro" id="IPR036928">
    <property type="entry name" value="AS_sf"/>
</dbReference>
<dbReference type="SUPFAM" id="SSF75304">
    <property type="entry name" value="Amidase signature (AS) enzymes"/>
    <property type="match status" value="1"/>
</dbReference>
<gene>
    <name evidence="1" type="ORF">Focb16_v004177</name>
</gene>
<accession>A0A559KS23</accession>
<evidence type="ECO:0008006" key="3">
    <source>
        <dbReference type="Google" id="ProtNLM"/>
    </source>
</evidence>
<proteinExistence type="predicted"/>
<dbReference type="AlphaFoldDB" id="A0A559KS23"/>
<evidence type="ECO:0000313" key="1">
    <source>
        <dbReference type="EMBL" id="TVY62552.1"/>
    </source>
</evidence>
<comment type="caution">
    <text evidence="1">The sequence shown here is derived from an EMBL/GenBank/DDBJ whole genome shotgun (WGS) entry which is preliminary data.</text>
</comment>
<dbReference type="PANTHER" id="PTHR42678">
    <property type="entry name" value="AMIDASE"/>
    <property type="match status" value="1"/>
</dbReference>
<organism evidence="1 2">
    <name type="scientific">Fusarium oxysporum f. sp. cubense</name>
    <dbReference type="NCBI Taxonomy" id="61366"/>
    <lineage>
        <taxon>Eukaryota</taxon>
        <taxon>Fungi</taxon>
        <taxon>Dikarya</taxon>
        <taxon>Ascomycota</taxon>
        <taxon>Pezizomycotina</taxon>
        <taxon>Sordariomycetes</taxon>
        <taxon>Hypocreomycetidae</taxon>
        <taxon>Hypocreales</taxon>
        <taxon>Nectriaceae</taxon>
        <taxon>Fusarium</taxon>
        <taxon>Fusarium oxysporum species complex</taxon>
    </lineage>
</organism>
<reference evidence="1 2" key="1">
    <citation type="journal article" date="2019" name="Microbiol. Resour. Announc.">
        <title>High-quality draft genome sequence of Fusarium oxysporum f. sp. cubense strain 160527, a causal agent of Panama disease.</title>
        <authorList>
            <person name="Asai S."/>
            <person name="Ayukawa Y."/>
            <person name="Gan P."/>
            <person name="Masuda S."/>
            <person name="Komatsu K."/>
            <person name="Shirasu K."/>
            <person name="Arie T."/>
        </authorList>
    </citation>
    <scope>NUCLEOTIDE SEQUENCE [LARGE SCALE GENOMIC DNA]</scope>
    <source>
        <strain evidence="1 2">160527</strain>
    </source>
</reference>
<evidence type="ECO:0000313" key="2">
    <source>
        <dbReference type="Proteomes" id="UP000320707"/>
    </source>
</evidence>
<name>A0A559KS23_FUSOC</name>
<dbReference type="Gene3D" id="3.90.1300.10">
    <property type="entry name" value="Amidase signature (AS) domain"/>
    <property type="match status" value="1"/>
</dbReference>
<dbReference type="EMBL" id="SRMI01000010">
    <property type="protein sequence ID" value="TVY62552.1"/>
    <property type="molecule type" value="Genomic_DNA"/>
</dbReference>
<dbReference type="Proteomes" id="UP000320707">
    <property type="component" value="Unassembled WGS sequence"/>
</dbReference>